<dbReference type="Proteomes" id="UP000786875">
    <property type="component" value="Unassembled WGS sequence"/>
</dbReference>
<dbReference type="InterPro" id="IPR009883">
    <property type="entry name" value="YgfX"/>
</dbReference>
<keyword evidence="3" id="KW-1185">Reference proteome</keyword>
<evidence type="ECO:0000256" key="1">
    <source>
        <dbReference type="SAM" id="Phobius"/>
    </source>
</evidence>
<keyword evidence="1" id="KW-0812">Transmembrane</keyword>
<organism evidence="2 3">
    <name type="scientific">Rosenbergiella australiborealis</name>
    <dbReference type="NCBI Taxonomy" id="1544696"/>
    <lineage>
        <taxon>Bacteria</taxon>
        <taxon>Pseudomonadati</taxon>
        <taxon>Pseudomonadota</taxon>
        <taxon>Gammaproteobacteria</taxon>
        <taxon>Enterobacterales</taxon>
        <taxon>Erwiniaceae</taxon>
        <taxon>Rosenbergiella</taxon>
    </lineage>
</organism>
<keyword evidence="1" id="KW-1133">Transmembrane helix</keyword>
<keyword evidence="1" id="KW-0472">Membrane</keyword>
<feature type="transmembrane region" description="Helical" evidence="1">
    <location>
        <begin position="23"/>
        <end position="53"/>
    </location>
</feature>
<sequence length="138" mass="16936">MRAVLWQTEIHVSRYALYAAKGWMLLLLVVMLISPWFGIFYLLKPLAIIGLLYERQRTLRRLLSRVGTLHIDDQEAWYWQQQSWRVVSPLCWLPWGVMISWRCGQRHQHFWLMADSMSQQAWRNLRFYWLKGRNRQWK</sequence>
<dbReference type="EMBL" id="JABBFO010000010">
    <property type="protein sequence ID" value="MBT0727850.1"/>
    <property type="molecule type" value="Genomic_DNA"/>
</dbReference>
<evidence type="ECO:0000313" key="3">
    <source>
        <dbReference type="Proteomes" id="UP000786875"/>
    </source>
</evidence>
<evidence type="ECO:0008006" key="4">
    <source>
        <dbReference type="Google" id="ProtNLM"/>
    </source>
</evidence>
<accession>A0ABS5T676</accession>
<reference evidence="2 3" key="1">
    <citation type="submission" date="2020-04" db="EMBL/GenBank/DDBJ databases">
        <title>Genome sequencing of Rosenbergiella species.</title>
        <authorList>
            <person name="Alvarez-Perez S."/>
            <person name="Lievens B."/>
        </authorList>
    </citation>
    <scope>NUCLEOTIDE SEQUENCE [LARGE SCALE GENOMIC DNA]</scope>
    <source>
        <strain evidence="2 3">CdVSA20.1</strain>
    </source>
</reference>
<evidence type="ECO:0000313" key="2">
    <source>
        <dbReference type="EMBL" id="MBT0727850.1"/>
    </source>
</evidence>
<proteinExistence type="predicted"/>
<gene>
    <name evidence="2" type="ORF">HGT73_10785</name>
</gene>
<dbReference type="RefSeq" id="WP_214214723.1">
    <property type="nucleotide sequence ID" value="NZ_JABBFO010000010.1"/>
</dbReference>
<name>A0ABS5T676_9GAMM</name>
<dbReference type="Pfam" id="PF07254">
    <property type="entry name" value="Cpta_toxin"/>
    <property type="match status" value="1"/>
</dbReference>
<protein>
    <recommendedName>
        <fullName evidence="4">Toxin CptA</fullName>
    </recommendedName>
</protein>
<comment type="caution">
    <text evidence="2">The sequence shown here is derived from an EMBL/GenBank/DDBJ whole genome shotgun (WGS) entry which is preliminary data.</text>
</comment>